<evidence type="ECO:0000313" key="5">
    <source>
        <dbReference type="Proteomes" id="UP000199140"/>
    </source>
</evidence>
<evidence type="ECO:0000256" key="1">
    <source>
        <dbReference type="SAM" id="MobiDB-lite"/>
    </source>
</evidence>
<keyword evidence="4" id="KW-1185">Reference proteome</keyword>
<feature type="compositionally biased region" description="Polar residues" evidence="1">
    <location>
        <begin position="72"/>
        <end position="86"/>
    </location>
</feature>
<evidence type="ECO:0000313" key="4">
    <source>
        <dbReference type="Proteomes" id="UP000185487"/>
    </source>
</evidence>
<dbReference type="AlphaFoldDB" id="A0AAE8L7M0"/>
<dbReference type="Proteomes" id="UP000185487">
    <property type="component" value="Chromosome"/>
</dbReference>
<gene>
    <name evidence="2" type="ORF">MCBMB27_05281</name>
    <name evidence="3" type="ORF">SAMN05192567_11616</name>
</gene>
<sequence length="86" mass="9053">MNTIVSIRARARARALPVNAKHGIAALVSVTSATPPATPVRSPTLRASWSLDPMSGRLECRWAADDEEPGTRVSSQGAVTAWSQAA</sequence>
<evidence type="ECO:0000313" key="3">
    <source>
        <dbReference type="EMBL" id="SFH18982.1"/>
    </source>
</evidence>
<reference evidence="3 5" key="2">
    <citation type="submission" date="2016-10" db="EMBL/GenBank/DDBJ databases">
        <authorList>
            <person name="Varghese N."/>
            <person name="Submissions S."/>
        </authorList>
    </citation>
    <scope>NUCLEOTIDE SEQUENCE [LARGE SCALE GENOMIC DNA]</scope>
    <source>
        <strain evidence="3 5">CBMB27</strain>
    </source>
</reference>
<accession>A0AAE8L7M0</accession>
<proteinExistence type="predicted"/>
<protein>
    <submittedName>
        <fullName evidence="3">Uncharacterized protein</fullName>
    </submittedName>
</protein>
<feature type="region of interest" description="Disordered" evidence="1">
    <location>
        <begin position="65"/>
        <end position="86"/>
    </location>
</feature>
<evidence type="ECO:0000313" key="2">
    <source>
        <dbReference type="EMBL" id="APT34572.1"/>
    </source>
</evidence>
<organism evidence="3 5">
    <name type="scientific">Methylobacterium phyllosphaerae</name>
    <dbReference type="NCBI Taxonomy" id="418223"/>
    <lineage>
        <taxon>Bacteria</taxon>
        <taxon>Pseudomonadati</taxon>
        <taxon>Pseudomonadota</taxon>
        <taxon>Alphaproteobacteria</taxon>
        <taxon>Hyphomicrobiales</taxon>
        <taxon>Methylobacteriaceae</taxon>
        <taxon>Methylobacterium</taxon>
    </lineage>
</organism>
<name>A0AAE8L7M0_9HYPH</name>
<reference evidence="2 4" key="1">
    <citation type="submission" date="2016-04" db="EMBL/GenBank/DDBJ databases">
        <title>Complete genome sequencing and analysis of CBMB27, Methylobacterium phyllosphaerae isolated from leaf tissues of rice (Oryza sativa L.).</title>
        <authorList>
            <person name="Lee Y."/>
            <person name="Hwangbo K."/>
            <person name="Chung H."/>
            <person name="Yoo J."/>
            <person name="Kim K.Y."/>
            <person name="Sa T.M."/>
            <person name="Um Y."/>
            <person name="Madhaiyan M."/>
        </authorList>
    </citation>
    <scope>NUCLEOTIDE SEQUENCE [LARGE SCALE GENOMIC DNA]</scope>
    <source>
        <strain evidence="2 4">CBMB27</strain>
    </source>
</reference>
<dbReference type="EMBL" id="CP015367">
    <property type="protein sequence ID" value="APT34572.1"/>
    <property type="molecule type" value="Genomic_DNA"/>
</dbReference>
<dbReference type="KEGG" id="mphy:MCBMB27_05281"/>
<dbReference type="Proteomes" id="UP000199140">
    <property type="component" value="Unassembled WGS sequence"/>
</dbReference>
<dbReference type="EMBL" id="FOPK01000016">
    <property type="protein sequence ID" value="SFH18982.1"/>
    <property type="molecule type" value="Genomic_DNA"/>
</dbReference>